<dbReference type="InterPro" id="IPR012677">
    <property type="entry name" value="Nucleotide-bd_a/b_plait_sf"/>
</dbReference>
<dbReference type="SUPFAM" id="SSF54928">
    <property type="entry name" value="RNA-binding domain, RBD"/>
    <property type="match status" value="1"/>
</dbReference>
<dbReference type="InterPro" id="IPR003954">
    <property type="entry name" value="RRM_euk-type"/>
</dbReference>
<dbReference type="InterPro" id="IPR000504">
    <property type="entry name" value="RRM_dom"/>
</dbReference>
<organism evidence="3 4">
    <name type="scientific">Niastella vici</name>
    <dbReference type="NCBI Taxonomy" id="1703345"/>
    <lineage>
        <taxon>Bacteria</taxon>
        <taxon>Pseudomonadati</taxon>
        <taxon>Bacteroidota</taxon>
        <taxon>Chitinophagia</taxon>
        <taxon>Chitinophagales</taxon>
        <taxon>Chitinophagaceae</taxon>
        <taxon>Niastella</taxon>
    </lineage>
</organism>
<feature type="domain" description="RRM" evidence="2">
    <location>
        <begin position="1"/>
        <end position="79"/>
    </location>
</feature>
<dbReference type="InterPro" id="IPR052462">
    <property type="entry name" value="SLIRP/GR-RBP-like"/>
</dbReference>
<dbReference type="Gene3D" id="3.30.70.330">
    <property type="match status" value="1"/>
</dbReference>
<dbReference type="InterPro" id="IPR048289">
    <property type="entry name" value="RRM2_NsCP33-like"/>
</dbReference>
<proteinExistence type="predicted"/>
<dbReference type="OrthoDB" id="9798855at2"/>
<dbReference type="STRING" id="1703345.A3860_09605"/>
<keyword evidence="1" id="KW-0694">RNA-binding</keyword>
<dbReference type="AlphaFoldDB" id="A0A1V9FEP8"/>
<dbReference type="SMART" id="SM00360">
    <property type="entry name" value="RRM"/>
    <property type="match status" value="1"/>
</dbReference>
<name>A0A1V9FEP8_9BACT</name>
<dbReference type="CDD" id="cd21608">
    <property type="entry name" value="RRM2_NsCP33_like"/>
    <property type="match status" value="1"/>
</dbReference>
<dbReference type="Pfam" id="PF00076">
    <property type="entry name" value="RRM_1"/>
    <property type="match status" value="1"/>
</dbReference>
<dbReference type="Proteomes" id="UP000192796">
    <property type="component" value="Unassembled WGS sequence"/>
</dbReference>
<evidence type="ECO:0000256" key="1">
    <source>
        <dbReference type="ARBA" id="ARBA00022884"/>
    </source>
</evidence>
<dbReference type="InterPro" id="IPR035979">
    <property type="entry name" value="RBD_domain_sf"/>
</dbReference>
<reference evidence="3 4" key="1">
    <citation type="submission" date="2016-03" db="EMBL/GenBank/DDBJ databases">
        <title>Niastella vici sp. nov., isolated from farmland soil.</title>
        <authorList>
            <person name="Chen L."/>
            <person name="Wang D."/>
            <person name="Yang S."/>
            <person name="Wang G."/>
        </authorList>
    </citation>
    <scope>NUCLEOTIDE SEQUENCE [LARGE SCALE GENOMIC DNA]</scope>
    <source>
        <strain evidence="3 4">DJ57</strain>
    </source>
</reference>
<sequence>MDIYVSNLSFNVQGEDLKKHFSQYGEVSSINIIMDKVTNRSRGFGFVKMNDTRAAEKAIRELNGITIDNQAIKVKEARRRDE</sequence>
<dbReference type="RefSeq" id="WP_081155793.1">
    <property type="nucleotide sequence ID" value="NZ_LVYD01000124.1"/>
</dbReference>
<dbReference type="GO" id="GO:0003723">
    <property type="term" value="F:RNA binding"/>
    <property type="evidence" value="ECO:0007669"/>
    <property type="project" value="UniProtKB-KW"/>
</dbReference>
<dbReference type="PROSITE" id="PS50102">
    <property type="entry name" value="RRM"/>
    <property type="match status" value="1"/>
</dbReference>
<protein>
    <submittedName>
        <fullName evidence="3">RNA-binding protein</fullName>
    </submittedName>
</protein>
<comment type="caution">
    <text evidence="3">The sequence shown here is derived from an EMBL/GenBank/DDBJ whole genome shotgun (WGS) entry which is preliminary data.</text>
</comment>
<dbReference type="SMART" id="SM00361">
    <property type="entry name" value="RRM_1"/>
    <property type="match status" value="1"/>
</dbReference>
<evidence type="ECO:0000259" key="2">
    <source>
        <dbReference type="PROSITE" id="PS50102"/>
    </source>
</evidence>
<evidence type="ECO:0000313" key="3">
    <source>
        <dbReference type="EMBL" id="OQP56830.1"/>
    </source>
</evidence>
<dbReference type="EMBL" id="LVYD01000124">
    <property type="protein sequence ID" value="OQP56830.1"/>
    <property type="molecule type" value="Genomic_DNA"/>
</dbReference>
<gene>
    <name evidence="3" type="ORF">A3860_09605</name>
</gene>
<keyword evidence="4" id="KW-1185">Reference proteome</keyword>
<accession>A0A1V9FEP8</accession>
<evidence type="ECO:0000313" key="4">
    <source>
        <dbReference type="Proteomes" id="UP000192796"/>
    </source>
</evidence>
<dbReference type="PANTHER" id="PTHR48027">
    <property type="entry name" value="HETEROGENEOUS NUCLEAR RIBONUCLEOPROTEIN 87F-RELATED"/>
    <property type="match status" value="1"/>
</dbReference>